<evidence type="ECO:0000313" key="2">
    <source>
        <dbReference type="EMBL" id="OXU28651.1"/>
    </source>
</evidence>
<keyword evidence="3" id="KW-1185">Reference proteome</keyword>
<organism evidence="2 3">
    <name type="scientific">Trichomalopsis sarcophagae</name>
    <dbReference type="NCBI Taxonomy" id="543379"/>
    <lineage>
        <taxon>Eukaryota</taxon>
        <taxon>Metazoa</taxon>
        <taxon>Ecdysozoa</taxon>
        <taxon>Arthropoda</taxon>
        <taxon>Hexapoda</taxon>
        <taxon>Insecta</taxon>
        <taxon>Pterygota</taxon>
        <taxon>Neoptera</taxon>
        <taxon>Endopterygota</taxon>
        <taxon>Hymenoptera</taxon>
        <taxon>Apocrita</taxon>
        <taxon>Proctotrupomorpha</taxon>
        <taxon>Chalcidoidea</taxon>
        <taxon>Pteromalidae</taxon>
        <taxon>Pteromalinae</taxon>
        <taxon>Trichomalopsis</taxon>
    </lineage>
</organism>
<feature type="compositionally biased region" description="Basic residues" evidence="1">
    <location>
        <begin position="1"/>
        <end position="10"/>
    </location>
</feature>
<name>A0A232FCW4_9HYME</name>
<reference evidence="2 3" key="1">
    <citation type="journal article" date="2017" name="Curr. Biol.">
        <title>The Evolution of Venom by Co-option of Single-Copy Genes.</title>
        <authorList>
            <person name="Martinson E.O."/>
            <person name="Mrinalini"/>
            <person name="Kelkar Y.D."/>
            <person name="Chang C.H."/>
            <person name="Werren J.H."/>
        </authorList>
    </citation>
    <scope>NUCLEOTIDE SEQUENCE [LARGE SCALE GENOMIC DNA]</scope>
    <source>
        <strain evidence="2 3">Alberta</strain>
        <tissue evidence="2">Whole body</tissue>
    </source>
</reference>
<dbReference type="Proteomes" id="UP000215335">
    <property type="component" value="Unassembled WGS sequence"/>
</dbReference>
<dbReference type="EMBL" id="NNAY01000399">
    <property type="protein sequence ID" value="OXU28651.1"/>
    <property type="molecule type" value="Genomic_DNA"/>
</dbReference>
<protein>
    <submittedName>
        <fullName evidence="2">Uncharacterized protein</fullName>
    </submittedName>
</protein>
<feature type="region of interest" description="Disordered" evidence="1">
    <location>
        <begin position="1"/>
        <end position="33"/>
    </location>
</feature>
<accession>A0A232FCW4</accession>
<proteinExistence type="predicted"/>
<comment type="caution">
    <text evidence="2">The sequence shown here is derived from an EMBL/GenBank/DDBJ whole genome shotgun (WGS) entry which is preliminary data.</text>
</comment>
<gene>
    <name evidence="2" type="ORF">TSAR_004820</name>
</gene>
<evidence type="ECO:0000256" key="1">
    <source>
        <dbReference type="SAM" id="MobiDB-lite"/>
    </source>
</evidence>
<feature type="compositionally biased region" description="Basic and acidic residues" evidence="1">
    <location>
        <begin position="11"/>
        <end position="20"/>
    </location>
</feature>
<dbReference type="AlphaFoldDB" id="A0A232FCW4"/>
<sequence>MSTRDGKKRTMREEEAAEQTKRRRRRKRNERAYTELKLAEYRLESRAV</sequence>
<evidence type="ECO:0000313" key="3">
    <source>
        <dbReference type="Proteomes" id="UP000215335"/>
    </source>
</evidence>
<feature type="non-terminal residue" evidence="2">
    <location>
        <position position="48"/>
    </location>
</feature>